<dbReference type="PIRSF" id="PIRSF006380">
    <property type="entry name" value="UCP006380"/>
    <property type="match status" value="1"/>
</dbReference>
<dbReference type="Gene3D" id="3.30.2170.10">
    <property type="entry name" value="archaeoglobus fulgidus dsm 4304 superfamily"/>
    <property type="match status" value="1"/>
</dbReference>
<protein>
    <recommendedName>
        <fullName evidence="1">UPF0215 protein EFE41_02115</fullName>
    </recommendedName>
</protein>
<dbReference type="PANTHER" id="PTHR39518:SF2">
    <property type="entry name" value="UPF0215 PROTEIN MJ1150"/>
    <property type="match status" value="1"/>
</dbReference>
<evidence type="ECO:0000313" key="4">
    <source>
        <dbReference type="Proteomes" id="UP000193969"/>
    </source>
</evidence>
<sequence>MSIRVQCLFKGGIPFSLFHIKPEIRILGIDDSALVSDRILVVGTFFRGGMWLDGVLSTYITRDGMDATDSLIRMISASKHRNQARVIMLDGVTYGGFNPIDIVRLNESTGMGVIVLMRSLPNFENIKNALYHLECPDERFAIIKKAGSISRVVTSHSPTPVYIQCAGIDEISATRIVQLSATHSNIPEPLRVAHLIATGIICGESCGKP</sequence>
<evidence type="ECO:0000256" key="1">
    <source>
        <dbReference type="HAMAP-Rule" id="MF_00582"/>
    </source>
</evidence>
<name>A0A1X7NAU5_9EURY</name>
<dbReference type="AlphaFoldDB" id="A0A1X7NAU5"/>
<dbReference type="HAMAP" id="MF_00582">
    <property type="entry name" value="UPF0215"/>
    <property type="match status" value="1"/>
</dbReference>
<accession>A0A1X7NAU5</accession>
<dbReference type="RefSeq" id="WP_072358840.1">
    <property type="nucleotide sequence ID" value="NZ_RJJH01000001.1"/>
</dbReference>
<dbReference type="EMBL" id="RJJH01000001">
    <property type="protein sequence ID" value="RNI13397.1"/>
    <property type="molecule type" value="Genomic_DNA"/>
</dbReference>
<dbReference type="NCBIfam" id="NF001977">
    <property type="entry name" value="PRK00766.1"/>
    <property type="match status" value="1"/>
</dbReference>
<keyword evidence="4" id="KW-1185">Reference proteome</keyword>
<evidence type="ECO:0000313" key="3">
    <source>
        <dbReference type="EMBL" id="SMH33915.1"/>
    </source>
</evidence>
<dbReference type="PANTHER" id="PTHR39518">
    <property type="entry name" value="UPF0215 PROTEIN MJ1150"/>
    <property type="match status" value="1"/>
</dbReference>
<dbReference type="EMBL" id="FXBN01000001">
    <property type="protein sequence ID" value="SMH33915.1"/>
    <property type="molecule type" value="Genomic_DNA"/>
</dbReference>
<dbReference type="Proteomes" id="UP000278252">
    <property type="component" value="Unassembled WGS sequence"/>
</dbReference>
<gene>
    <name evidence="2" type="ORF">EFE41_02115</name>
    <name evidence="3" type="ORF">SAMN06264941_0775</name>
</gene>
<dbReference type="OrthoDB" id="15207at2157"/>
<proteinExistence type="inferred from homology"/>
<evidence type="ECO:0000313" key="2">
    <source>
        <dbReference type="EMBL" id="RNI13397.1"/>
    </source>
</evidence>
<reference evidence="3" key="1">
    <citation type="submission" date="2017-04" db="EMBL/GenBank/DDBJ databases">
        <authorList>
            <person name="Afonso C.L."/>
            <person name="Miller P.J."/>
            <person name="Scott M.A."/>
            <person name="Spackman E."/>
            <person name="Goraichik I."/>
            <person name="Dimitrov K.M."/>
            <person name="Suarez D.L."/>
            <person name="Swayne D.E."/>
        </authorList>
    </citation>
    <scope>NUCLEOTIDE SEQUENCE [LARGE SCALE GENOMIC DNA]</scope>
    <source>
        <strain evidence="3">FDF-1</strain>
    </source>
</reference>
<dbReference type="Pfam" id="PF01949">
    <property type="entry name" value="Endo_dU"/>
    <property type="match status" value="1"/>
</dbReference>
<reference evidence="2 5" key="3">
    <citation type="submission" date="2018-10" db="EMBL/GenBank/DDBJ databases">
        <title>Cultivation of a novel Methanohalophilus strain from Kebrit Deep of the Red Sea and a genomic comparison of members of the genus Methanohalophilus.</title>
        <authorList>
            <person name="Guan Y."/>
            <person name="Ngugi D.K."/>
            <person name="Stingl U."/>
        </authorList>
    </citation>
    <scope>NUCLEOTIDE SEQUENCE [LARGE SCALE GENOMIC DNA]</scope>
    <source>
        <strain evidence="2 5">DSM 7471</strain>
    </source>
</reference>
<evidence type="ECO:0000313" key="5">
    <source>
        <dbReference type="Proteomes" id="UP000278252"/>
    </source>
</evidence>
<dbReference type="InterPro" id="IPR002802">
    <property type="entry name" value="Endo_dU"/>
</dbReference>
<comment type="similarity">
    <text evidence="1">Belongs to the UPF0215 family.</text>
</comment>
<organism evidence="3 4">
    <name type="scientific">Methanohalophilus portucalensis FDF-1</name>
    <dbReference type="NCBI Taxonomy" id="523843"/>
    <lineage>
        <taxon>Archaea</taxon>
        <taxon>Methanobacteriati</taxon>
        <taxon>Methanobacteriota</taxon>
        <taxon>Stenosarchaea group</taxon>
        <taxon>Methanomicrobia</taxon>
        <taxon>Methanosarcinales</taxon>
        <taxon>Methanosarcinaceae</taxon>
        <taxon>Methanohalophilus</taxon>
    </lineage>
</organism>
<reference evidence="4" key="2">
    <citation type="submission" date="2017-04" db="EMBL/GenBank/DDBJ databases">
        <authorList>
            <person name="Varghese N."/>
            <person name="Submissions S."/>
        </authorList>
    </citation>
    <scope>NUCLEOTIDE SEQUENCE [LARGE SCALE GENOMIC DNA]</scope>
    <source>
        <strain evidence="4">FDF-1</strain>
    </source>
</reference>
<dbReference type="Proteomes" id="UP000193969">
    <property type="component" value="Unassembled WGS sequence"/>
</dbReference>